<gene>
    <name evidence="1" type="ORF">TBK1r_27130</name>
</gene>
<evidence type="ECO:0000313" key="1">
    <source>
        <dbReference type="EMBL" id="QDV83771.1"/>
    </source>
</evidence>
<proteinExistence type="predicted"/>
<keyword evidence="2" id="KW-1185">Reference proteome</keyword>
<organism evidence="1 2">
    <name type="scientific">Stieleria magnilauensis</name>
    <dbReference type="NCBI Taxonomy" id="2527963"/>
    <lineage>
        <taxon>Bacteria</taxon>
        <taxon>Pseudomonadati</taxon>
        <taxon>Planctomycetota</taxon>
        <taxon>Planctomycetia</taxon>
        <taxon>Pirellulales</taxon>
        <taxon>Pirellulaceae</taxon>
        <taxon>Stieleria</taxon>
    </lineage>
</organism>
<sequence length="179" mass="18735">MMIQPGMALAFTNDCGANCASDFMCEGCGCCEVSSPEEKCCCCGGGDNAEGGKSCCMGGTESEDSWDSPEVTQPEETLELQVIVLSTTEAAADSDDAIGDAAEEVEVTSTCGCGVESPPLGESAPARPTIPTRESVAIRYSDLADLFGGSVLPRCPLSVRGESIKQPRFSQIQLCIWRL</sequence>
<accession>A0ABX5XPL3</accession>
<dbReference type="EMBL" id="CP036432">
    <property type="protein sequence ID" value="QDV83771.1"/>
    <property type="molecule type" value="Genomic_DNA"/>
</dbReference>
<protein>
    <submittedName>
        <fullName evidence="1">Uncharacterized protein</fullName>
    </submittedName>
</protein>
<evidence type="ECO:0000313" key="2">
    <source>
        <dbReference type="Proteomes" id="UP000318081"/>
    </source>
</evidence>
<dbReference type="RefSeq" id="WP_145222558.1">
    <property type="nucleotide sequence ID" value="NZ_CP036432.1"/>
</dbReference>
<name>A0ABX5XPL3_9BACT</name>
<reference evidence="1 2" key="1">
    <citation type="submission" date="2019-02" db="EMBL/GenBank/DDBJ databases">
        <title>Deep-cultivation of Planctomycetes and their phenomic and genomic characterization uncovers novel biology.</title>
        <authorList>
            <person name="Wiegand S."/>
            <person name="Jogler M."/>
            <person name="Boedeker C."/>
            <person name="Pinto D."/>
            <person name="Vollmers J."/>
            <person name="Rivas-Marin E."/>
            <person name="Kohn T."/>
            <person name="Peeters S.H."/>
            <person name="Heuer A."/>
            <person name="Rast P."/>
            <person name="Oberbeckmann S."/>
            <person name="Bunk B."/>
            <person name="Jeske O."/>
            <person name="Meyerdierks A."/>
            <person name="Storesund J.E."/>
            <person name="Kallscheuer N."/>
            <person name="Luecker S."/>
            <person name="Lage O.M."/>
            <person name="Pohl T."/>
            <person name="Merkel B.J."/>
            <person name="Hornburger P."/>
            <person name="Mueller R.-W."/>
            <person name="Bruemmer F."/>
            <person name="Labrenz M."/>
            <person name="Spormann A.M."/>
            <person name="Op den Camp H."/>
            <person name="Overmann J."/>
            <person name="Amann R."/>
            <person name="Jetten M.S.M."/>
            <person name="Mascher T."/>
            <person name="Medema M.H."/>
            <person name="Devos D.P."/>
            <person name="Kaster A.-K."/>
            <person name="Ovreas L."/>
            <person name="Rohde M."/>
            <person name="Galperin M.Y."/>
            <person name="Jogler C."/>
        </authorList>
    </citation>
    <scope>NUCLEOTIDE SEQUENCE [LARGE SCALE GENOMIC DNA]</scope>
    <source>
        <strain evidence="1 2">TBK1r</strain>
    </source>
</reference>
<dbReference type="Proteomes" id="UP000318081">
    <property type="component" value="Chromosome"/>
</dbReference>